<dbReference type="SUPFAM" id="SSF101898">
    <property type="entry name" value="NHL repeat"/>
    <property type="match status" value="1"/>
</dbReference>
<accession>A0A8S3UX70</accession>
<comment type="caution">
    <text evidence="1">The sequence shown here is derived from an EMBL/GenBank/DDBJ whole genome shotgun (WGS) entry which is preliminary data.</text>
</comment>
<dbReference type="OrthoDB" id="6108432at2759"/>
<gene>
    <name evidence="1" type="ORF">MEDL_60718</name>
</gene>
<dbReference type="Proteomes" id="UP000683360">
    <property type="component" value="Unassembled WGS sequence"/>
</dbReference>
<dbReference type="InterPro" id="IPR011042">
    <property type="entry name" value="6-blade_b-propeller_TolB-like"/>
</dbReference>
<dbReference type="Gene3D" id="2.120.10.30">
    <property type="entry name" value="TolB, C-terminal domain"/>
    <property type="match status" value="1"/>
</dbReference>
<proteinExistence type="predicted"/>
<evidence type="ECO:0000313" key="2">
    <source>
        <dbReference type="Proteomes" id="UP000683360"/>
    </source>
</evidence>
<protein>
    <recommendedName>
        <fullName evidence="3">Tripartite motif-containing protein 3</fullName>
    </recommendedName>
</protein>
<evidence type="ECO:0000313" key="1">
    <source>
        <dbReference type="EMBL" id="CAG2248852.1"/>
    </source>
</evidence>
<sequence>MKKKKLKEIESKFSEKFTLCEIEDSRIKDLKTKYEQFSAKPVQKINQQEQLIKDEVSKYAKDLREQQESEKQRITKSITEKEKHTERVKKTLLKKQSNIKEVLESNQAAQVFSAFQEFSEKEIPDSSIKTFPEETKDFIPTKGSLMTIKNLFGSLQKTNLPKGLPQVQLDVIKSYTTDFKMVDTILIQDDKTAWISNHDMLTLRKIQIDDTITTVQNIPVNIYDMSVTENNDILLSLNDSTDVSLLTKKTGEITHFLSVSPLVSGGIHVTKHNDIILGVVEKGGIFNLTDKSCRKVIIFGMNGKQKQSYEYDKHKHRLFTLPARITSNINNDILVIDRTSNTDGRVVVLDREGEVKWTYQGHPQVSVGDDAFNPFDIVTTSVGLVIVTDFINHALHVLSGEGDLLTYKVMKDQGITYPVSLDIDYKGQLWVGCHSGDIERTDAKLHVVKMSF</sequence>
<evidence type="ECO:0008006" key="3">
    <source>
        <dbReference type="Google" id="ProtNLM"/>
    </source>
</evidence>
<keyword evidence="2" id="KW-1185">Reference proteome</keyword>
<reference evidence="1" key="1">
    <citation type="submission" date="2021-03" db="EMBL/GenBank/DDBJ databases">
        <authorList>
            <person name="Bekaert M."/>
        </authorList>
    </citation>
    <scope>NUCLEOTIDE SEQUENCE</scope>
</reference>
<organism evidence="1 2">
    <name type="scientific">Mytilus edulis</name>
    <name type="common">Blue mussel</name>
    <dbReference type="NCBI Taxonomy" id="6550"/>
    <lineage>
        <taxon>Eukaryota</taxon>
        <taxon>Metazoa</taxon>
        <taxon>Spiralia</taxon>
        <taxon>Lophotrochozoa</taxon>
        <taxon>Mollusca</taxon>
        <taxon>Bivalvia</taxon>
        <taxon>Autobranchia</taxon>
        <taxon>Pteriomorphia</taxon>
        <taxon>Mytilida</taxon>
        <taxon>Mytiloidea</taxon>
        <taxon>Mytilidae</taxon>
        <taxon>Mytilinae</taxon>
        <taxon>Mytilus</taxon>
    </lineage>
</organism>
<dbReference type="AlphaFoldDB" id="A0A8S3UX70"/>
<dbReference type="EMBL" id="CAJPWZ010002951">
    <property type="protein sequence ID" value="CAG2248852.1"/>
    <property type="molecule type" value="Genomic_DNA"/>
</dbReference>
<name>A0A8S3UX70_MYTED</name>